<name>A0A327JS58_9BRAD</name>
<feature type="region of interest" description="Disordered" evidence="1">
    <location>
        <begin position="1"/>
        <end position="53"/>
    </location>
</feature>
<dbReference type="AlphaFoldDB" id="A0A327JS58"/>
<dbReference type="Pfam" id="PF11272">
    <property type="entry name" value="DUF3072"/>
    <property type="match status" value="1"/>
</dbReference>
<organism evidence="2 3">
    <name type="scientific">Rhodoplanes elegans</name>
    <dbReference type="NCBI Taxonomy" id="29408"/>
    <lineage>
        <taxon>Bacteria</taxon>
        <taxon>Pseudomonadati</taxon>
        <taxon>Pseudomonadota</taxon>
        <taxon>Alphaproteobacteria</taxon>
        <taxon>Hyphomicrobiales</taxon>
        <taxon>Nitrobacteraceae</taxon>
        <taxon>Rhodoplanes</taxon>
    </lineage>
</organism>
<accession>A0A327JS58</accession>
<reference evidence="2 3" key="1">
    <citation type="submission" date="2017-07" db="EMBL/GenBank/DDBJ databases">
        <title>Draft Genome Sequences of Select Purple Nonsulfur Bacteria.</title>
        <authorList>
            <person name="Lasarre B."/>
            <person name="Mckinlay J.B."/>
        </authorList>
    </citation>
    <scope>NUCLEOTIDE SEQUENCE [LARGE SCALE GENOMIC DNA]</scope>
    <source>
        <strain evidence="2 3">DSM 11907</strain>
    </source>
</reference>
<dbReference type="InterPro" id="IPR021425">
    <property type="entry name" value="DUF3072"/>
</dbReference>
<protein>
    <submittedName>
        <fullName evidence="2">DUF3072 domain-containing protein</fullName>
    </submittedName>
</protein>
<evidence type="ECO:0000313" key="3">
    <source>
        <dbReference type="Proteomes" id="UP000248863"/>
    </source>
</evidence>
<comment type="caution">
    <text evidence="2">The sequence shown here is derived from an EMBL/GenBank/DDBJ whole genome shotgun (WGS) entry which is preliminary data.</text>
</comment>
<keyword evidence="3" id="KW-1185">Reference proteome</keyword>
<dbReference type="EMBL" id="NPEU01000715">
    <property type="protein sequence ID" value="RAI29057.1"/>
    <property type="molecule type" value="Genomic_DNA"/>
</dbReference>
<feature type="compositionally biased region" description="Basic and acidic residues" evidence="1">
    <location>
        <begin position="8"/>
        <end position="20"/>
    </location>
</feature>
<dbReference type="OrthoDB" id="9811751at2"/>
<gene>
    <name evidence="2" type="ORF">CH338_28880</name>
</gene>
<sequence>MAKSPTRTHVETDETRDRTGQESSAPDPKRDPAPPGNTEKDPDDWVSGGEPMTGAQASYLKTLSEQAHDPDTFAPDLTKAEASRRIDALKQRLSLDK</sequence>
<dbReference type="Proteomes" id="UP000248863">
    <property type="component" value="Unassembled WGS sequence"/>
</dbReference>
<evidence type="ECO:0000313" key="2">
    <source>
        <dbReference type="EMBL" id="RAI29057.1"/>
    </source>
</evidence>
<evidence type="ECO:0000256" key="1">
    <source>
        <dbReference type="SAM" id="MobiDB-lite"/>
    </source>
</evidence>
<dbReference type="RefSeq" id="WP_111360514.1">
    <property type="nucleotide sequence ID" value="NZ_NHSK01000133.1"/>
</dbReference>
<proteinExistence type="predicted"/>